<dbReference type="AlphaFoldDB" id="A0A382FVA2"/>
<gene>
    <name evidence="1" type="ORF">METZ01_LOCUS219764</name>
</gene>
<reference evidence="1" key="1">
    <citation type="submission" date="2018-05" db="EMBL/GenBank/DDBJ databases">
        <authorList>
            <person name="Lanie J.A."/>
            <person name="Ng W.-L."/>
            <person name="Kazmierczak K.M."/>
            <person name="Andrzejewski T.M."/>
            <person name="Davidsen T.M."/>
            <person name="Wayne K.J."/>
            <person name="Tettelin H."/>
            <person name="Glass J.I."/>
            <person name="Rusch D."/>
            <person name="Podicherti R."/>
            <person name="Tsui H.-C.T."/>
            <person name="Winkler M.E."/>
        </authorList>
    </citation>
    <scope>NUCLEOTIDE SEQUENCE</scope>
</reference>
<proteinExistence type="predicted"/>
<organism evidence="1">
    <name type="scientific">marine metagenome</name>
    <dbReference type="NCBI Taxonomy" id="408172"/>
    <lineage>
        <taxon>unclassified sequences</taxon>
        <taxon>metagenomes</taxon>
        <taxon>ecological metagenomes</taxon>
    </lineage>
</organism>
<sequence length="224" mass="26619">MYRKHHKRRVRECGTLHYWVDPEIIQSKFYDKWKEHIPELDPNAPWEGNYVITATPYNLHIDTGRADWVMQRECIPGKQLVIPLFACHINKEFKGTNKIPPCGLATFKNRFIRYGTNFGKTSKKYETDVFDTVHNYDILECFNVDGSKWDVDWNKPIDSEVREKYFTHYKKEWLDGFELENIFQYNRGDVIVFDRSQAHSGIDFARHLVTMKGMLSLMTTRTIQ</sequence>
<dbReference type="EMBL" id="UINC01052047">
    <property type="protein sequence ID" value="SVB66910.1"/>
    <property type="molecule type" value="Genomic_DNA"/>
</dbReference>
<name>A0A382FVA2_9ZZZZ</name>
<evidence type="ECO:0000313" key="1">
    <source>
        <dbReference type="EMBL" id="SVB66910.1"/>
    </source>
</evidence>
<accession>A0A382FVA2</accession>
<protein>
    <submittedName>
        <fullName evidence="1">Uncharacterized protein</fullName>
    </submittedName>
</protein>